<dbReference type="EMBL" id="BAABME010001420">
    <property type="protein sequence ID" value="GAA0149522.1"/>
    <property type="molecule type" value="Genomic_DNA"/>
</dbReference>
<organism evidence="2 3">
    <name type="scientific">Lithospermum erythrorhizon</name>
    <name type="common">Purple gromwell</name>
    <name type="synonym">Lithospermum officinale var. erythrorhizon</name>
    <dbReference type="NCBI Taxonomy" id="34254"/>
    <lineage>
        <taxon>Eukaryota</taxon>
        <taxon>Viridiplantae</taxon>
        <taxon>Streptophyta</taxon>
        <taxon>Embryophyta</taxon>
        <taxon>Tracheophyta</taxon>
        <taxon>Spermatophyta</taxon>
        <taxon>Magnoliopsida</taxon>
        <taxon>eudicotyledons</taxon>
        <taxon>Gunneridae</taxon>
        <taxon>Pentapetalae</taxon>
        <taxon>asterids</taxon>
        <taxon>lamiids</taxon>
        <taxon>Boraginales</taxon>
        <taxon>Boraginaceae</taxon>
        <taxon>Boraginoideae</taxon>
        <taxon>Lithospermeae</taxon>
        <taxon>Lithospermum</taxon>
    </lineage>
</organism>
<evidence type="ECO:0000256" key="1">
    <source>
        <dbReference type="ARBA" id="ARBA00034773"/>
    </source>
</evidence>
<keyword evidence="3" id="KW-1185">Reference proteome</keyword>
<dbReference type="Proteomes" id="UP001454036">
    <property type="component" value="Unassembled WGS sequence"/>
</dbReference>
<gene>
    <name evidence="2" type="ORF">LIER_08673</name>
</gene>
<dbReference type="PANTHER" id="PTHR33083:SF49">
    <property type="entry name" value="SENESCENCE REGULATOR"/>
    <property type="match status" value="1"/>
</dbReference>
<comment type="caution">
    <text evidence="2">The sequence shown here is derived from an EMBL/GenBank/DDBJ whole genome shotgun (WGS) entry which is preliminary data.</text>
</comment>
<dbReference type="PANTHER" id="PTHR33083">
    <property type="entry name" value="EXPRESSED PROTEIN"/>
    <property type="match status" value="1"/>
</dbReference>
<comment type="similarity">
    <text evidence="1">Belongs to the senescence regulator S40 family.</text>
</comment>
<proteinExistence type="inferred from homology"/>
<dbReference type="AlphaFoldDB" id="A0AAV3PF03"/>
<sequence>MAEEEFQECEVMFLQDHVEAKEIPLDLNYSRGFKNDNNGISTRGAKRKKLKKNTTMALSIPVKIPDGKKWLEYDYGGGDGEFVPPHLIIRQRLAMEMVGFSVCFGKGRTLKGRDLSEVRNSILRMTGFLES</sequence>
<evidence type="ECO:0000313" key="3">
    <source>
        <dbReference type="Proteomes" id="UP001454036"/>
    </source>
</evidence>
<accession>A0AAV3PF03</accession>
<evidence type="ECO:0000313" key="2">
    <source>
        <dbReference type="EMBL" id="GAA0149522.1"/>
    </source>
</evidence>
<reference evidence="2 3" key="1">
    <citation type="submission" date="2024-01" db="EMBL/GenBank/DDBJ databases">
        <title>The complete chloroplast genome sequence of Lithospermum erythrorhizon: insights into the phylogenetic relationship among Boraginaceae species and the maternal lineages of purple gromwells.</title>
        <authorList>
            <person name="Okada T."/>
            <person name="Watanabe K."/>
        </authorList>
    </citation>
    <scope>NUCLEOTIDE SEQUENCE [LARGE SCALE GENOMIC DNA]</scope>
</reference>
<evidence type="ECO:0008006" key="4">
    <source>
        <dbReference type="Google" id="ProtNLM"/>
    </source>
</evidence>
<protein>
    <recommendedName>
        <fullName evidence="4">Senescence regulator</fullName>
    </recommendedName>
</protein>
<name>A0AAV3PF03_LITER</name>
<dbReference type="GO" id="GO:0010150">
    <property type="term" value="P:leaf senescence"/>
    <property type="evidence" value="ECO:0007669"/>
    <property type="project" value="UniProtKB-ARBA"/>
</dbReference>
<dbReference type="InterPro" id="IPR007608">
    <property type="entry name" value="Senescence_reg_S40"/>
</dbReference>
<dbReference type="Pfam" id="PF04520">
    <property type="entry name" value="Senescence_reg"/>
    <property type="match status" value="1"/>
</dbReference>